<organism evidence="2 3">
    <name type="scientific">Cuscuta campestris</name>
    <dbReference type="NCBI Taxonomy" id="132261"/>
    <lineage>
        <taxon>Eukaryota</taxon>
        <taxon>Viridiplantae</taxon>
        <taxon>Streptophyta</taxon>
        <taxon>Embryophyta</taxon>
        <taxon>Tracheophyta</taxon>
        <taxon>Spermatophyta</taxon>
        <taxon>Magnoliopsida</taxon>
        <taxon>eudicotyledons</taxon>
        <taxon>Gunneridae</taxon>
        <taxon>Pentapetalae</taxon>
        <taxon>asterids</taxon>
        <taxon>lamiids</taxon>
        <taxon>Solanales</taxon>
        <taxon>Convolvulaceae</taxon>
        <taxon>Cuscuteae</taxon>
        <taxon>Cuscuta</taxon>
        <taxon>Cuscuta subgen. Grammica</taxon>
        <taxon>Cuscuta sect. Cleistogrammica</taxon>
    </lineage>
</organism>
<evidence type="ECO:0000313" key="3">
    <source>
        <dbReference type="Proteomes" id="UP000595140"/>
    </source>
</evidence>
<feature type="compositionally biased region" description="Basic and acidic residues" evidence="1">
    <location>
        <begin position="362"/>
        <end position="375"/>
    </location>
</feature>
<evidence type="ECO:0008006" key="4">
    <source>
        <dbReference type="Google" id="ProtNLM"/>
    </source>
</evidence>
<evidence type="ECO:0000256" key="1">
    <source>
        <dbReference type="SAM" id="MobiDB-lite"/>
    </source>
</evidence>
<dbReference type="OrthoDB" id="1302491at2759"/>
<feature type="region of interest" description="Disordered" evidence="1">
    <location>
        <begin position="189"/>
        <end position="208"/>
    </location>
</feature>
<evidence type="ECO:0000313" key="2">
    <source>
        <dbReference type="EMBL" id="VFQ67276.1"/>
    </source>
</evidence>
<keyword evidence="3" id="KW-1185">Reference proteome</keyword>
<gene>
    <name evidence="2" type="ORF">CCAM_LOCUS9052</name>
</gene>
<feature type="region of interest" description="Disordered" evidence="1">
    <location>
        <begin position="101"/>
        <end position="139"/>
    </location>
</feature>
<feature type="compositionally biased region" description="Basic and acidic residues" evidence="1">
    <location>
        <begin position="103"/>
        <end position="112"/>
    </location>
</feature>
<feature type="compositionally biased region" description="Basic and acidic residues" evidence="1">
    <location>
        <begin position="1"/>
        <end position="14"/>
    </location>
</feature>
<sequence length="407" mass="46180">MSKRQSRERNEVGDLKVWAGPQPMKDGSPRRRNPTIRVRRLLKEAGKWTKEAKDNGRMERFVLKWMALIIKRSRTASKARASLEGREELSPQDLRHQLTLSQSKHETQEKSCEQSFYSKAPKSSHPVPKDSQATSERFDANSPCRKLIGWLNKEEEVRSQRTQREGSQKGGEEVESHGRISVYKRMHKNASQRLGPRTEEFGESSGCSSNEDARDILKLRKDMEELKKQIDRDGSFGPTVKVISPFTTRMMKAKLHRGFGSTLSQCLWRKILAEEALYSSLSLKQKEGETNTELVQRWNEAINEVEPMDDKTSIALFMSALRSGELFRRLDYDAPTSYKAMMAKVDKFCATEESDRLKSMNEGALHEGSEKKNEKASATTLSIPTLKSLVPGEATPVAEIKGREEGG</sequence>
<accession>A0A484KXX5</accession>
<dbReference type="EMBL" id="OOIL02000592">
    <property type="protein sequence ID" value="VFQ67276.1"/>
    <property type="molecule type" value="Genomic_DNA"/>
</dbReference>
<dbReference type="Proteomes" id="UP000595140">
    <property type="component" value="Unassembled WGS sequence"/>
</dbReference>
<feature type="region of interest" description="Disordered" evidence="1">
    <location>
        <begin position="362"/>
        <end position="384"/>
    </location>
</feature>
<feature type="region of interest" description="Disordered" evidence="1">
    <location>
        <begin position="155"/>
        <end position="176"/>
    </location>
</feature>
<reference evidence="2 3" key="1">
    <citation type="submission" date="2018-04" db="EMBL/GenBank/DDBJ databases">
        <authorList>
            <person name="Vogel A."/>
        </authorList>
    </citation>
    <scope>NUCLEOTIDE SEQUENCE [LARGE SCALE GENOMIC DNA]</scope>
</reference>
<feature type="region of interest" description="Disordered" evidence="1">
    <location>
        <begin position="1"/>
        <end position="36"/>
    </location>
</feature>
<dbReference type="AlphaFoldDB" id="A0A484KXX5"/>
<protein>
    <recommendedName>
        <fullName evidence="4">Retrotransposon gag domain-containing protein</fullName>
    </recommendedName>
</protein>
<name>A0A484KXX5_9ASTE</name>
<proteinExistence type="predicted"/>